<dbReference type="InterPro" id="IPR023213">
    <property type="entry name" value="CAT-like_dom_sf"/>
</dbReference>
<dbReference type="KEGG" id="soe:110791104"/>
<keyword evidence="4" id="KW-1185">Reference proteome</keyword>
<evidence type="ECO:0000313" key="5">
    <source>
        <dbReference type="RefSeq" id="XP_021851551.1"/>
    </source>
</evidence>
<dbReference type="RefSeq" id="XP_021851551.1">
    <property type="nucleotide sequence ID" value="XM_021995859.2"/>
</dbReference>
<evidence type="ECO:0000256" key="3">
    <source>
        <dbReference type="ARBA" id="ARBA00023315"/>
    </source>
</evidence>
<protein>
    <submittedName>
        <fullName evidence="5">Stemmadenine O-acetyltransferase-like</fullName>
    </submittedName>
</protein>
<evidence type="ECO:0000256" key="1">
    <source>
        <dbReference type="ARBA" id="ARBA00009861"/>
    </source>
</evidence>
<comment type="similarity">
    <text evidence="1">Belongs to the plant acyltransferase family.</text>
</comment>
<gene>
    <name evidence="5" type="primary">LOC110791104</name>
</gene>
<dbReference type="PANTHER" id="PTHR31623">
    <property type="entry name" value="F21J9.9"/>
    <property type="match status" value="1"/>
</dbReference>
<reference evidence="5" key="2">
    <citation type="submission" date="2025-08" db="UniProtKB">
        <authorList>
            <consortium name="RefSeq"/>
        </authorList>
    </citation>
    <scope>IDENTIFICATION</scope>
    <source>
        <tissue evidence="5">Leaf</tissue>
    </source>
</reference>
<dbReference type="Pfam" id="PF02458">
    <property type="entry name" value="Transferase"/>
    <property type="match status" value="1"/>
</dbReference>
<dbReference type="Gene3D" id="3.30.559.10">
    <property type="entry name" value="Chloramphenicol acetyltransferase-like domain"/>
    <property type="match status" value="2"/>
</dbReference>
<name>A0A9R0ILV0_SPIOL</name>
<dbReference type="GO" id="GO:0016746">
    <property type="term" value="F:acyltransferase activity"/>
    <property type="evidence" value="ECO:0007669"/>
    <property type="project" value="UniProtKB-KW"/>
</dbReference>
<organism evidence="4 5">
    <name type="scientific">Spinacia oleracea</name>
    <name type="common">Spinach</name>
    <dbReference type="NCBI Taxonomy" id="3562"/>
    <lineage>
        <taxon>Eukaryota</taxon>
        <taxon>Viridiplantae</taxon>
        <taxon>Streptophyta</taxon>
        <taxon>Embryophyta</taxon>
        <taxon>Tracheophyta</taxon>
        <taxon>Spermatophyta</taxon>
        <taxon>Magnoliopsida</taxon>
        <taxon>eudicotyledons</taxon>
        <taxon>Gunneridae</taxon>
        <taxon>Pentapetalae</taxon>
        <taxon>Caryophyllales</taxon>
        <taxon>Chenopodiaceae</taxon>
        <taxon>Chenopodioideae</taxon>
        <taxon>Anserineae</taxon>
        <taxon>Spinacia</taxon>
    </lineage>
</organism>
<keyword evidence="2" id="KW-0808">Transferase</keyword>
<dbReference type="AlphaFoldDB" id="A0A9R0ILV0"/>
<evidence type="ECO:0000313" key="4">
    <source>
        <dbReference type="Proteomes" id="UP000813463"/>
    </source>
</evidence>
<dbReference type="Proteomes" id="UP000813463">
    <property type="component" value="Chromosome 3"/>
</dbReference>
<proteinExistence type="inferred from homology"/>
<evidence type="ECO:0000256" key="2">
    <source>
        <dbReference type="ARBA" id="ARBA00022679"/>
    </source>
</evidence>
<keyword evidence="3" id="KW-0012">Acyltransferase</keyword>
<reference evidence="4" key="1">
    <citation type="journal article" date="2021" name="Nat. Commun.">
        <title>Genomic analyses provide insights into spinach domestication and the genetic basis of agronomic traits.</title>
        <authorList>
            <person name="Cai X."/>
            <person name="Sun X."/>
            <person name="Xu C."/>
            <person name="Sun H."/>
            <person name="Wang X."/>
            <person name="Ge C."/>
            <person name="Zhang Z."/>
            <person name="Wang Q."/>
            <person name="Fei Z."/>
            <person name="Jiao C."/>
            <person name="Wang Q."/>
        </authorList>
    </citation>
    <scope>NUCLEOTIDE SEQUENCE [LARGE SCALE GENOMIC DNA]</scope>
    <source>
        <strain evidence="4">cv. Varoflay</strain>
    </source>
</reference>
<dbReference type="PANTHER" id="PTHR31623:SF110">
    <property type="entry name" value="VINORINE SYNTHASE-LIKE"/>
    <property type="match status" value="1"/>
</dbReference>
<dbReference type="GeneID" id="110791104"/>
<sequence>MEQELEVDVKIISMETVKPSLPPPSNPKTHILSVLDQITPIFHFPLLLYYSAGVPNQHGGVDISGLKTSLSQTLDQFHPLAGRFLDESTISCNHQGIPFIETKVNSRLLDVMISPHKMKLLTKFLPCQEFKTRPISELTPLVFQINVFLCGGVVIGCYVLHKLLDAISLGTFFKYWSSLTNTRFNNLVKPDFEAIIKAFPPLPKEKHIVIPHDEVFKDTPPTQPNNLNTMSVIKSYVFDDVSLSKLKARATSELVPKPTRFEAVTGFIWEQILRNSGVEVEHTSLTMVVNIRQRVSPPLPRGSMGNLLRNARAQAHTSSGLQDLVKEIHLALSRTNQQITTTTSAEVIWSERKADYEAPLKHQQGYYCLSSWCKVGLDEVDFGFGKPVWIVPTDGRPPPIRNSICLTDYRHPQTGVEGIEAWVMLEQREIQCLQSNPVFLAFATPN</sequence>
<dbReference type="OrthoDB" id="671439at2759"/>
<accession>A0A9R0ILV0</accession>